<dbReference type="Proteomes" id="UP000214365">
    <property type="component" value="Unassembled WGS sequence"/>
</dbReference>
<feature type="compositionally biased region" description="Low complexity" evidence="1">
    <location>
        <begin position="290"/>
        <end position="301"/>
    </location>
</feature>
<gene>
    <name evidence="2" type="ORF">UA08_05612</name>
</gene>
<proteinExistence type="predicted"/>
<sequence>MGSLGADLDFEVNPVQRSKEENQERAFVAASRRKDRSLDARLESANRASMLHKKRTGKALHITKEIVEKEAMYEEVDERYQEKRLRLLKAHTSQLEAQFHRHLMATMAKNTPARISPHGGIQKMRNSSVSSTHSYFPDMSSQAATPVSPTTTATTATTPSPTSPVFNLYGRSSPSESSYVQTPASDCYVQTPLACPSYLDMNQSTGLVSPSMSPRTNSYRPANQLQSVHLRTASLAQPSPTVSYPPPRQRFVSFPDAFMYQHPQLVAPAVQQLVACQTSSPPSSELSATPSPVDPSQSVSSALQDNVLPSPALSAPSMTSNSSQNSSGDGFSAQGIQPLQDQTSGVNDFKQALVGVSENPDPEYHEFFNFANSVEDLWQIPMGNTPYDEFMNLDSLDFELNEPGF</sequence>
<keyword evidence="3" id="KW-1185">Reference proteome</keyword>
<evidence type="ECO:0000313" key="2">
    <source>
        <dbReference type="EMBL" id="OKL59062.1"/>
    </source>
</evidence>
<dbReference type="GeneID" id="31005368"/>
<feature type="compositionally biased region" description="Low complexity" evidence="1">
    <location>
        <begin position="140"/>
        <end position="164"/>
    </location>
</feature>
<name>A0A225AD38_TALAT</name>
<organism evidence="2 3">
    <name type="scientific">Talaromyces atroroseus</name>
    <dbReference type="NCBI Taxonomy" id="1441469"/>
    <lineage>
        <taxon>Eukaryota</taxon>
        <taxon>Fungi</taxon>
        <taxon>Dikarya</taxon>
        <taxon>Ascomycota</taxon>
        <taxon>Pezizomycotina</taxon>
        <taxon>Eurotiomycetes</taxon>
        <taxon>Eurotiomycetidae</taxon>
        <taxon>Eurotiales</taxon>
        <taxon>Trichocomaceae</taxon>
        <taxon>Talaromyces</taxon>
        <taxon>Talaromyces sect. Trachyspermi</taxon>
    </lineage>
</organism>
<feature type="compositionally biased region" description="Polar residues" evidence="1">
    <location>
        <begin position="278"/>
        <end position="289"/>
    </location>
</feature>
<evidence type="ECO:0000313" key="3">
    <source>
        <dbReference type="Proteomes" id="UP000214365"/>
    </source>
</evidence>
<dbReference type="AlphaFoldDB" id="A0A225AD38"/>
<dbReference type="STRING" id="1441469.A0A225AD38"/>
<accession>A0A225AD38</accession>
<dbReference type="OrthoDB" id="5397087at2759"/>
<feature type="region of interest" description="Disordered" evidence="1">
    <location>
        <begin position="278"/>
        <end position="338"/>
    </location>
</feature>
<protein>
    <submittedName>
        <fullName evidence="2">Uncharacterized protein</fullName>
    </submittedName>
</protein>
<dbReference type="EMBL" id="LFMY01000008">
    <property type="protein sequence ID" value="OKL59062.1"/>
    <property type="molecule type" value="Genomic_DNA"/>
</dbReference>
<feature type="region of interest" description="Disordered" evidence="1">
    <location>
        <begin position="130"/>
        <end position="174"/>
    </location>
</feature>
<comment type="caution">
    <text evidence="2">The sequence shown here is derived from an EMBL/GenBank/DDBJ whole genome shotgun (WGS) entry which is preliminary data.</text>
</comment>
<feature type="compositionally biased region" description="Low complexity" evidence="1">
    <location>
        <begin position="314"/>
        <end position="332"/>
    </location>
</feature>
<dbReference type="RefSeq" id="XP_020119183.1">
    <property type="nucleotide sequence ID" value="XM_020267901.1"/>
</dbReference>
<evidence type="ECO:0000256" key="1">
    <source>
        <dbReference type="SAM" id="MobiDB-lite"/>
    </source>
</evidence>
<reference evidence="2" key="1">
    <citation type="submission" date="2015-06" db="EMBL/GenBank/DDBJ databases">
        <title>Talaromyces atroroseus IBT 11181 draft genome.</title>
        <authorList>
            <person name="Rasmussen K.B."/>
            <person name="Rasmussen S."/>
            <person name="Petersen B."/>
            <person name="Sicheritz-Ponten T."/>
            <person name="Mortensen U.H."/>
            <person name="Thrane U."/>
        </authorList>
    </citation>
    <scope>NUCLEOTIDE SEQUENCE [LARGE SCALE GENOMIC DNA]</scope>
    <source>
        <strain evidence="2">IBT 11181</strain>
    </source>
</reference>
<feature type="region of interest" description="Disordered" evidence="1">
    <location>
        <begin position="1"/>
        <end position="32"/>
    </location>
</feature>